<dbReference type="SUPFAM" id="SSF49842">
    <property type="entry name" value="TNF-like"/>
    <property type="match status" value="1"/>
</dbReference>
<keyword evidence="6" id="KW-1185">Reference proteome</keyword>
<dbReference type="Pfam" id="PF00386">
    <property type="entry name" value="C1q"/>
    <property type="match status" value="1"/>
</dbReference>
<comment type="subcellular location">
    <subcellularLocation>
        <location evidence="1">Secreted</location>
    </subcellularLocation>
</comment>
<dbReference type="EnsemblMetazoa" id="G12411.1">
    <property type="protein sequence ID" value="G12411.1:cds"/>
    <property type="gene ID" value="G12411"/>
</dbReference>
<dbReference type="Gene3D" id="2.60.120.40">
    <property type="match status" value="1"/>
</dbReference>
<evidence type="ECO:0000256" key="3">
    <source>
        <dbReference type="ARBA" id="ARBA00022729"/>
    </source>
</evidence>
<evidence type="ECO:0000313" key="5">
    <source>
        <dbReference type="EnsemblMetazoa" id="G12411.1:cds"/>
    </source>
</evidence>
<proteinExistence type="predicted"/>
<dbReference type="GO" id="GO:0005576">
    <property type="term" value="C:extracellular region"/>
    <property type="evidence" value="ECO:0007669"/>
    <property type="project" value="UniProtKB-SubCell"/>
</dbReference>
<accession>A0A8W8I4N7</accession>
<dbReference type="InterPro" id="IPR001073">
    <property type="entry name" value="C1q_dom"/>
</dbReference>
<dbReference type="InterPro" id="IPR008983">
    <property type="entry name" value="Tumour_necrosis_fac-like_dom"/>
</dbReference>
<reference evidence="5" key="1">
    <citation type="submission" date="2022-08" db="UniProtKB">
        <authorList>
            <consortium name="EnsemblMetazoa"/>
        </authorList>
    </citation>
    <scope>IDENTIFICATION</scope>
    <source>
        <strain evidence="5">05x7-T-G4-1.051#20</strain>
    </source>
</reference>
<organism evidence="5 6">
    <name type="scientific">Magallana gigas</name>
    <name type="common">Pacific oyster</name>
    <name type="synonym">Crassostrea gigas</name>
    <dbReference type="NCBI Taxonomy" id="29159"/>
    <lineage>
        <taxon>Eukaryota</taxon>
        <taxon>Metazoa</taxon>
        <taxon>Spiralia</taxon>
        <taxon>Lophotrochozoa</taxon>
        <taxon>Mollusca</taxon>
        <taxon>Bivalvia</taxon>
        <taxon>Autobranchia</taxon>
        <taxon>Pteriomorphia</taxon>
        <taxon>Ostreida</taxon>
        <taxon>Ostreoidea</taxon>
        <taxon>Ostreidae</taxon>
        <taxon>Magallana</taxon>
    </lineage>
</organism>
<evidence type="ECO:0000256" key="1">
    <source>
        <dbReference type="ARBA" id="ARBA00004613"/>
    </source>
</evidence>
<dbReference type="AlphaFoldDB" id="A0A8W8I4N7"/>
<feature type="domain" description="C1q" evidence="4">
    <location>
        <begin position="36"/>
        <end position="173"/>
    </location>
</feature>
<dbReference type="PANTHER" id="PTHR22923">
    <property type="entry name" value="CEREBELLIN-RELATED"/>
    <property type="match status" value="1"/>
</dbReference>
<evidence type="ECO:0000259" key="4">
    <source>
        <dbReference type="PROSITE" id="PS50871"/>
    </source>
</evidence>
<keyword evidence="3" id="KW-0732">Signal</keyword>
<evidence type="ECO:0000256" key="2">
    <source>
        <dbReference type="ARBA" id="ARBA00022525"/>
    </source>
</evidence>
<evidence type="ECO:0000313" key="6">
    <source>
        <dbReference type="Proteomes" id="UP000005408"/>
    </source>
</evidence>
<dbReference type="PROSITE" id="PS50871">
    <property type="entry name" value="C1Q"/>
    <property type="match status" value="1"/>
</dbReference>
<dbReference type="Proteomes" id="UP000005408">
    <property type="component" value="Unassembled WGS sequence"/>
</dbReference>
<dbReference type="SMART" id="SM00110">
    <property type="entry name" value="C1Q"/>
    <property type="match status" value="1"/>
</dbReference>
<sequence length="173" mass="19072">MITNLVLSNQCQHTKDKMKTLPILVLVTFAIFKGSEGYVQVAFTARMNSDALNLQSGSAIPYDVEVVDASNAYDNTNHKFTAPSAGLYFFTWSVTSLPGYPVDTALVKEKAYNNNEIIGKLSCHNFSKSNKRNTCAQSTLAQLNAGEKIWVKATERMSLVSGTYWPTFSGIKL</sequence>
<dbReference type="PANTHER" id="PTHR22923:SF116">
    <property type="entry name" value="C1Q DOMAIN-CONTAINING PROTEIN"/>
    <property type="match status" value="1"/>
</dbReference>
<protein>
    <recommendedName>
        <fullName evidence="4">C1q domain-containing protein</fullName>
    </recommendedName>
</protein>
<dbReference type="InterPro" id="IPR050822">
    <property type="entry name" value="Cerebellin_Synaptic_Org"/>
</dbReference>
<name>A0A8W8I4N7_MAGGI</name>
<keyword evidence="2" id="KW-0964">Secreted</keyword>